<accession>A0A067THB7</accession>
<keyword evidence="5" id="KW-0833">Ubl conjugation pathway</keyword>
<dbReference type="InterPro" id="IPR044066">
    <property type="entry name" value="TRIAD_supradom"/>
</dbReference>
<gene>
    <name evidence="8" type="ORF">GALMADRAFT_95057</name>
</gene>
<dbReference type="InterPro" id="IPR052969">
    <property type="entry name" value="Thr-specific_kinase-like"/>
</dbReference>
<dbReference type="Gene3D" id="1.20.120.1750">
    <property type="match status" value="1"/>
</dbReference>
<dbReference type="GO" id="GO:0004674">
    <property type="term" value="F:protein serine/threonine kinase activity"/>
    <property type="evidence" value="ECO:0007669"/>
    <property type="project" value="TreeGrafter"/>
</dbReference>
<evidence type="ECO:0000256" key="3">
    <source>
        <dbReference type="ARBA" id="ARBA00022737"/>
    </source>
</evidence>
<evidence type="ECO:0000256" key="5">
    <source>
        <dbReference type="ARBA" id="ARBA00022786"/>
    </source>
</evidence>
<dbReference type="OrthoDB" id="1431934at2759"/>
<keyword evidence="3" id="KW-0677">Repeat</keyword>
<dbReference type="SUPFAM" id="SSF53300">
    <property type="entry name" value="vWA-like"/>
    <property type="match status" value="1"/>
</dbReference>
<keyword evidence="1" id="KW-0808">Transferase</keyword>
<dbReference type="PANTHER" id="PTHR47763">
    <property type="entry name" value="ALPHA-PROTEIN KINASE VWKA"/>
    <property type="match status" value="1"/>
</dbReference>
<evidence type="ECO:0000256" key="1">
    <source>
        <dbReference type="ARBA" id="ARBA00022679"/>
    </source>
</evidence>
<organism evidence="8 9">
    <name type="scientific">Galerina marginata (strain CBS 339.88)</name>
    <dbReference type="NCBI Taxonomy" id="685588"/>
    <lineage>
        <taxon>Eukaryota</taxon>
        <taxon>Fungi</taxon>
        <taxon>Dikarya</taxon>
        <taxon>Basidiomycota</taxon>
        <taxon>Agaricomycotina</taxon>
        <taxon>Agaricomycetes</taxon>
        <taxon>Agaricomycetidae</taxon>
        <taxon>Agaricales</taxon>
        <taxon>Agaricineae</taxon>
        <taxon>Strophariaceae</taxon>
        <taxon>Galerina</taxon>
    </lineage>
</organism>
<keyword evidence="2" id="KW-0479">Metal-binding</keyword>
<keyword evidence="9" id="KW-1185">Reference proteome</keyword>
<dbReference type="GO" id="GO:0005737">
    <property type="term" value="C:cytoplasm"/>
    <property type="evidence" value="ECO:0007669"/>
    <property type="project" value="TreeGrafter"/>
</dbReference>
<dbReference type="Pfam" id="PF26200">
    <property type="entry name" value="Rcat_RNF216"/>
    <property type="match status" value="1"/>
</dbReference>
<dbReference type="AlphaFoldDB" id="A0A067THB7"/>
<dbReference type="SUPFAM" id="SSF57850">
    <property type="entry name" value="RING/U-box"/>
    <property type="match status" value="1"/>
</dbReference>
<keyword evidence="4" id="KW-0863">Zinc-finger</keyword>
<keyword evidence="6" id="KW-0862">Zinc</keyword>
<name>A0A067THB7_GALM3</name>
<evidence type="ECO:0000259" key="7">
    <source>
        <dbReference type="PROSITE" id="PS51873"/>
    </source>
</evidence>
<feature type="domain" description="RING-type" evidence="7">
    <location>
        <begin position="771"/>
        <end position="996"/>
    </location>
</feature>
<evidence type="ECO:0000256" key="4">
    <source>
        <dbReference type="ARBA" id="ARBA00022771"/>
    </source>
</evidence>
<dbReference type="HOGENOM" id="CLU_004581_1_0_1"/>
<evidence type="ECO:0000256" key="6">
    <source>
        <dbReference type="ARBA" id="ARBA00022833"/>
    </source>
</evidence>
<dbReference type="PROSITE" id="PS51873">
    <property type="entry name" value="TRIAD"/>
    <property type="match status" value="1"/>
</dbReference>
<evidence type="ECO:0000313" key="8">
    <source>
        <dbReference type="EMBL" id="KDR78368.1"/>
    </source>
</evidence>
<dbReference type="PANTHER" id="PTHR47763:SF1">
    <property type="entry name" value="DUF659 DOMAIN-CONTAINING PROTEIN"/>
    <property type="match status" value="1"/>
</dbReference>
<protein>
    <recommendedName>
        <fullName evidence="7">RING-type domain-containing protein</fullName>
    </recommendedName>
</protein>
<dbReference type="GO" id="GO:0008270">
    <property type="term" value="F:zinc ion binding"/>
    <property type="evidence" value="ECO:0007669"/>
    <property type="project" value="UniProtKB-KW"/>
</dbReference>
<reference evidence="9" key="1">
    <citation type="journal article" date="2014" name="Proc. Natl. Acad. Sci. U.S.A.">
        <title>Extensive sampling of basidiomycete genomes demonstrates inadequacy of the white-rot/brown-rot paradigm for wood decay fungi.</title>
        <authorList>
            <person name="Riley R."/>
            <person name="Salamov A.A."/>
            <person name="Brown D.W."/>
            <person name="Nagy L.G."/>
            <person name="Floudas D."/>
            <person name="Held B.W."/>
            <person name="Levasseur A."/>
            <person name="Lombard V."/>
            <person name="Morin E."/>
            <person name="Otillar R."/>
            <person name="Lindquist E.A."/>
            <person name="Sun H."/>
            <person name="LaButti K.M."/>
            <person name="Schmutz J."/>
            <person name="Jabbour D."/>
            <person name="Luo H."/>
            <person name="Baker S.E."/>
            <person name="Pisabarro A.G."/>
            <person name="Walton J.D."/>
            <person name="Blanchette R.A."/>
            <person name="Henrissat B."/>
            <person name="Martin F."/>
            <person name="Cullen D."/>
            <person name="Hibbett D.S."/>
            <person name="Grigoriev I.V."/>
        </authorList>
    </citation>
    <scope>NUCLEOTIDE SEQUENCE [LARGE SCALE GENOMIC DNA]</scope>
    <source>
        <strain evidence="9">CBS 339.88</strain>
    </source>
</reference>
<dbReference type="STRING" id="685588.A0A067THB7"/>
<dbReference type="InterPro" id="IPR013083">
    <property type="entry name" value="Znf_RING/FYVE/PHD"/>
</dbReference>
<dbReference type="Gene3D" id="3.30.40.10">
    <property type="entry name" value="Zinc/RING finger domain, C3HC4 (zinc finger)"/>
    <property type="match status" value="1"/>
</dbReference>
<evidence type="ECO:0000313" key="9">
    <source>
        <dbReference type="Proteomes" id="UP000027222"/>
    </source>
</evidence>
<dbReference type="Proteomes" id="UP000027222">
    <property type="component" value="Unassembled WGS sequence"/>
</dbReference>
<dbReference type="InterPro" id="IPR036465">
    <property type="entry name" value="vWFA_dom_sf"/>
</dbReference>
<dbReference type="Gene3D" id="3.40.50.410">
    <property type="entry name" value="von Willebrand factor, type A domain"/>
    <property type="match status" value="1"/>
</dbReference>
<proteinExistence type="predicted"/>
<dbReference type="EMBL" id="KL142375">
    <property type="protein sequence ID" value="KDR78368.1"/>
    <property type="molecule type" value="Genomic_DNA"/>
</dbReference>
<evidence type="ECO:0000256" key="2">
    <source>
        <dbReference type="ARBA" id="ARBA00022723"/>
    </source>
</evidence>
<sequence length="1002" mass="111272">MAPAYDLLIVTDATASMGTYLQSLRKSIPEILAVSTLSGAFERLGVISYKDYCDEPDIVAWSGWNSPDLVDFVEKLQASGGGDYPEAAKSALIRALQEVKRGGSKNTLVLWYADAPPHHPSIRSHVNDTKEIKAFPEGSTDWVKLSFLAHKLNFTVFSFVPTSMDNAYSAFYVLLSQLTGGLCVASEISSSGDISRLTLEIVLQWMGQGADVDARLTAAGVTFSRFDTSPQDVQSRPTNENDGSLGFLPPSLTAKAGTPLRAVTRSPLRAADIPIGPLASEQLNLSQRFKDPSQTAFREQVYTSLHKVIDLNVHALTYNAVFGQLWRAVCSQPPSEEQSALLNAFSSKVGSVNDATQKKGLQDWLEESYDATGQIEDIIARAPPGSPEVYLDLDTDVELTRVELLEVSRSCYSALLKKLATIFTHLKIVEPGLKLAPGQRTLPLSLFPVNFFRVLPHLVVPGTLYPARAASLTAVLSLITSVPFLKEPAIELLTPLKGTWINLEVPENLSFDCAKFLLSAPDGVVLTKKEKKIYAAMRRYKMIELNLESTLHLQVPWTPEKTREVGDQKIECQQCHIRRSITLMSGTRKNICGLCIDEGTPALFPDQGDMYSSWVECAMKNCRAQYVVEDVKGLRVRPKCYYCRNKKPCPWLECTRCANRIIVPEPYRTKGKYLCPACDNPNTKIATVVNCETTPSSLNTENGLSWLGLTENKDILQGKSAFKLITAHGTAIFDFAVPQKGTQLTVNSKKAHNPEEALAQVMRWVGSGEVELGTCALCFDETTKNKLLPACGRKGCAQKADTNCLREWYSKSEPGKLLNVMQLACPFCRRRPDHRTLSRYNPQAMALGGLKEALEDRQYYYAWCIECGFAKQAYERVCCNEGRLPPLRGFRCQECIQLSEARIVEIQNAEEAEAQALGQQYVFRKELRKVKPIRITKCPSCNTPVEKIDGCNHITCTCGQHFCHVCGAGERWWSPDDCYGHMSKAHGGIYEHEMTEEDDEDE</sequence>